<evidence type="ECO:0000256" key="9">
    <source>
        <dbReference type="ARBA" id="ARBA00022737"/>
    </source>
</evidence>
<keyword evidence="5" id="KW-0597">Phosphoprotein</keyword>
<feature type="region of interest" description="Disordered" evidence="12">
    <location>
        <begin position="196"/>
        <end position="218"/>
    </location>
</feature>
<dbReference type="Ensembl" id="ENSSMAT00000024906.2">
    <property type="protein sequence ID" value="ENSSMAP00000024612.2"/>
    <property type="gene ID" value="ENSSMAG00000014992.2"/>
</dbReference>
<evidence type="ECO:0000256" key="5">
    <source>
        <dbReference type="ARBA" id="ARBA00022553"/>
    </source>
</evidence>
<dbReference type="EC" id="2.5.1.60" evidence="3 11"/>
<dbReference type="GO" id="GO:0005968">
    <property type="term" value="C:Rab-protein geranylgeranyltransferase complex"/>
    <property type="evidence" value="ECO:0007669"/>
    <property type="project" value="TreeGrafter"/>
</dbReference>
<dbReference type="SUPFAM" id="SSF48439">
    <property type="entry name" value="Protein prenylyltransferase"/>
    <property type="match status" value="1"/>
</dbReference>
<dbReference type="FunFam" id="3.80.10.10:FF:000138">
    <property type="entry name" value="geranylgeranyl transferase type-2 subunit alpha"/>
    <property type="match status" value="1"/>
</dbReference>
<dbReference type="Gene3D" id="1.25.40.120">
    <property type="entry name" value="Protein prenylyltransferase"/>
    <property type="match status" value="1"/>
</dbReference>
<evidence type="ECO:0000259" key="13">
    <source>
        <dbReference type="Pfam" id="PF07711"/>
    </source>
</evidence>
<evidence type="ECO:0000256" key="6">
    <source>
        <dbReference type="ARBA" id="ARBA00022602"/>
    </source>
</evidence>
<gene>
    <name evidence="14" type="primary">rabggta</name>
</gene>
<accession>A0A8D3AWD8</accession>
<dbReference type="FunFam" id="2.60.40.1130:FF:000001">
    <property type="entry name" value="Geranylgeranyl transferase type-2 subunit alpha"/>
    <property type="match status" value="1"/>
</dbReference>
<dbReference type="PANTHER" id="PTHR11129:SF2">
    <property type="entry name" value="GERANYLGERANYL TRANSFERASE TYPE-2 SUBUNIT ALPHA"/>
    <property type="match status" value="1"/>
</dbReference>
<evidence type="ECO:0000313" key="15">
    <source>
        <dbReference type="Proteomes" id="UP000694558"/>
    </source>
</evidence>
<sequence>MHGRLKVKSTAQQEEQKRQEREKKLKIFVAVRDACFSKRKEGIWDDEALKLTQQVLSSNPDFATLWNYRKEILMHQETVKEKDEVQTIYGAELSFLESCLQTNPKSYGSWYHRGWVSSRMPKPDWARELTLCDRCLSLDERNFHCWDYRRMVVKMSGVSVDQELAFTDRLIGSNFSNYSSWHYRSTLLPLLHPESPEPPSPCLKPAQTSPPPSPQTHSHRVCEEQLLKEYELVQNAFFTDPNDQSAWFYYRWLLGRAEREDMISCVYVSRDEERVAVAFSRPVNAQSVGLLLVLDGQPQRVEWRSVHPRFKHSPLWICDLPPGTISDISYEHNLTVHWTEKHIHRDCALYTGDTCKLLSGLCYGSGTLQVPSWSELSVEKTSVLQSELQSCNQLQELEPLNKWCSLTIILLMRALDPLGYEKEMLAHFQTLREVDSMRSAYYSDLCSKFMIENTILKMEYAEVRVFSISDKNLTTLCHLDQLLLVTHINLSSNQLQRLPPQFAMLQCLEVLEADNNSIENLEGLYHLPKLEEVLLKNNKISTLADLQPLASCPKLKRLDLRGNPVTQIANVESELAELLPAVKDLLL</sequence>
<dbReference type="InterPro" id="IPR009087">
    <property type="entry name" value="RabGGT_asu_insert-domain"/>
</dbReference>
<dbReference type="GO" id="GO:0097354">
    <property type="term" value="P:prenylation"/>
    <property type="evidence" value="ECO:0007669"/>
    <property type="project" value="UniProtKB-UniRule"/>
</dbReference>
<evidence type="ECO:0000256" key="10">
    <source>
        <dbReference type="ARBA" id="ARBA00047658"/>
    </source>
</evidence>
<evidence type="ECO:0000256" key="7">
    <source>
        <dbReference type="ARBA" id="ARBA00022614"/>
    </source>
</evidence>
<dbReference type="GeneTree" id="ENSGT00550000075121"/>
<dbReference type="InterPro" id="IPR002088">
    <property type="entry name" value="Prenyl_trans_a"/>
</dbReference>
<evidence type="ECO:0000256" key="4">
    <source>
        <dbReference type="ARBA" id="ARBA00014772"/>
    </source>
</evidence>
<reference evidence="14" key="2">
    <citation type="submission" date="2025-08" db="UniProtKB">
        <authorList>
            <consortium name="Ensembl"/>
        </authorList>
    </citation>
    <scope>IDENTIFICATION</scope>
</reference>
<dbReference type="FunFam" id="1.25.40.120:FF:000001">
    <property type="entry name" value="Geranylgeranyl transferase type-2 subunit alpha"/>
    <property type="match status" value="1"/>
</dbReference>
<name>A0A8D3AWD8_SCOMX</name>
<dbReference type="Pfam" id="PF14580">
    <property type="entry name" value="LRR_9"/>
    <property type="match status" value="1"/>
</dbReference>
<keyword evidence="7" id="KW-0433">Leucine-rich repeat</keyword>
<dbReference type="SUPFAM" id="SSF49594">
    <property type="entry name" value="Rab geranylgeranyltransferase alpha-subunit, insert domain"/>
    <property type="match status" value="1"/>
</dbReference>
<dbReference type="Gene3D" id="3.80.10.10">
    <property type="entry name" value="Ribonuclease Inhibitor"/>
    <property type="match status" value="1"/>
</dbReference>
<evidence type="ECO:0000256" key="2">
    <source>
        <dbReference type="ARBA" id="ARBA00006734"/>
    </source>
</evidence>
<feature type="domain" description="Rab geranylgeranyltransferase alpha subunit insert-domain" evidence="13">
    <location>
        <begin position="263"/>
        <end position="353"/>
    </location>
</feature>
<evidence type="ECO:0000256" key="3">
    <source>
        <dbReference type="ARBA" id="ARBA00012656"/>
    </source>
</evidence>
<evidence type="ECO:0000256" key="8">
    <source>
        <dbReference type="ARBA" id="ARBA00022679"/>
    </source>
</evidence>
<dbReference type="PROSITE" id="PS51147">
    <property type="entry name" value="PFTA"/>
    <property type="match status" value="5"/>
</dbReference>
<dbReference type="SMART" id="SM00365">
    <property type="entry name" value="LRR_SD22"/>
    <property type="match status" value="2"/>
</dbReference>
<dbReference type="InterPro" id="IPR036254">
    <property type="entry name" value="RabGGT_asu_insert-dom_sf"/>
</dbReference>
<feature type="compositionally biased region" description="Pro residues" evidence="12">
    <location>
        <begin position="196"/>
        <end position="214"/>
    </location>
</feature>
<evidence type="ECO:0000313" key="14">
    <source>
        <dbReference type="Ensembl" id="ENSSMAP00000024612.2"/>
    </source>
</evidence>
<keyword evidence="6 11" id="KW-0637">Prenyltransferase</keyword>
<evidence type="ECO:0000256" key="12">
    <source>
        <dbReference type="SAM" id="MobiDB-lite"/>
    </source>
</evidence>
<evidence type="ECO:0000256" key="1">
    <source>
        <dbReference type="ARBA" id="ARBA00002902"/>
    </source>
</evidence>
<comment type="similarity">
    <text evidence="2 11">Belongs to the protein prenyltransferase subunit alpha family.</text>
</comment>
<comment type="catalytic activity">
    <reaction evidence="10 11">
        <text>geranylgeranyl diphosphate + L-cysteinyl-[protein] = S-geranylgeranyl-L-cysteinyl-[protein] + diphosphate</text>
        <dbReference type="Rhea" id="RHEA:21240"/>
        <dbReference type="Rhea" id="RHEA-COMP:10131"/>
        <dbReference type="Rhea" id="RHEA-COMP:11537"/>
        <dbReference type="ChEBI" id="CHEBI:29950"/>
        <dbReference type="ChEBI" id="CHEBI:33019"/>
        <dbReference type="ChEBI" id="CHEBI:57533"/>
        <dbReference type="ChEBI" id="CHEBI:86021"/>
        <dbReference type="EC" id="2.5.1.60"/>
    </reaction>
</comment>
<dbReference type="Proteomes" id="UP000694558">
    <property type="component" value="Chromosome 12"/>
</dbReference>
<dbReference type="SUPFAM" id="SSF52058">
    <property type="entry name" value="L domain-like"/>
    <property type="match status" value="1"/>
</dbReference>
<dbReference type="AlphaFoldDB" id="A0A8D3AWD8"/>
<keyword evidence="9" id="KW-0677">Repeat</keyword>
<keyword evidence="8 11" id="KW-0808">Transferase</keyword>
<dbReference type="PROSITE" id="PS51450">
    <property type="entry name" value="LRR"/>
    <property type="match status" value="3"/>
</dbReference>
<evidence type="ECO:0000256" key="11">
    <source>
        <dbReference type="RuleBase" id="RU367120"/>
    </source>
</evidence>
<comment type="function">
    <text evidence="1">Catalyzes the transfer of a geranylgeranyl moiety from geranylgeranyl diphosphate to both cysteines of Rab proteins with the C-terminal sequence -XXCC, -XCXC and -CCXX, such as RAB1A, RAB3A, RAB5A and RAB7A.</text>
</comment>
<dbReference type="InterPro" id="IPR001611">
    <property type="entry name" value="Leu-rich_rpt"/>
</dbReference>
<dbReference type="Gene3D" id="2.60.40.1130">
    <property type="entry name" value="Rab geranylgeranyltransferase alpha-subunit, insert domain"/>
    <property type="match status" value="1"/>
</dbReference>
<proteinExistence type="inferred from homology"/>
<dbReference type="PANTHER" id="PTHR11129">
    <property type="entry name" value="PROTEIN FARNESYLTRANSFERASE ALPHA SUBUNIT/RAB GERANYLGERANYL TRANSFERASE ALPHA SUBUNIT"/>
    <property type="match status" value="1"/>
</dbReference>
<dbReference type="Pfam" id="PF07711">
    <property type="entry name" value="RabGGT_insert"/>
    <property type="match status" value="1"/>
</dbReference>
<dbReference type="GO" id="GO:0004663">
    <property type="term" value="F:Rab geranylgeranyltransferase activity"/>
    <property type="evidence" value="ECO:0007669"/>
    <property type="project" value="UniProtKB-UniRule"/>
</dbReference>
<protein>
    <recommendedName>
        <fullName evidence="4 11">Geranylgeranyl transferase type-2 subunit alpha</fullName>
        <ecNumber evidence="3 11">2.5.1.60</ecNumber>
    </recommendedName>
    <alternativeName>
        <fullName evidence="11">Geranylgeranyl transferase type II subunit alpha</fullName>
    </alternativeName>
</protein>
<organism evidence="14 15">
    <name type="scientific">Scophthalmus maximus</name>
    <name type="common">Turbot</name>
    <name type="synonym">Psetta maxima</name>
    <dbReference type="NCBI Taxonomy" id="52904"/>
    <lineage>
        <taxon>Eukaryota</taxon>
        <taxon>Metazoa</taxon>
        <taxon>Chordata</taxon>
        <taxon>Craniata</taxon>
        <taxon>Vertebrata</taxon>
        <taxon>Euteleostomi</taxon>
        <taxon>Actinopterygii</taxon>
        <taxon>Neopterygii</taxon>
        <taxon>Teleostei</taxon>
        <taxon>Neoteleostei</taxon>
        <taxon>Acanthomorphata</taxon>
        <taxon>Carangaria</taxon>
        <taxon>Pleuronectiformes</taxon>
        <taxon>Pleuronectoidei</taxon>
        <taxon>Scophthalmidae</taxon>
        <taxon>Scophthalmus</taxon>
    </lineage>
</organism>
<dbReference type="GO" id="GO:0008270">
    <property type="term" value="F:zinc ion binding"/>
    <property type="evidence" value="ECO:0007669"/>
    <property type="project" value="InterPro"/>
</dbReference>
<dbReference type="Pfam" id="PF01239">
    <property type="entry name" value="PPTA"/>
    <property type="match status" value="5"/>
</dbReference>
<dbReference type="InterPro" id="IPR032675">
    <property type="entry name" value="LRR_dom_sf"/>
</dbReference>
<reference evidence="14" key="1">
    <citation type="submission" date="2023-05" db="EMBL/GenBank/DDBJ databases">
        <title>High-quality long-read genome of Scophthalmus maximus.</title>
        <authorList>
            <person name="Lien S."/>
            <person name="Martinez P."/>
        </authorList>
    </citation>
    <scope>NUCLEOTIDE SEQUENCE [LARGE SCALE GENOMIC DNA]</scope>
</reference>
<comment type="function">
    <text evidence="11">Catalyzes the transfer of a geranyl-geranyl moiety from geranyl-geranyl pyrophosphate to cysteines occuring in specific C-terminal amino acid sequences.</text>
</comment>